<keyword evidence="4" id="KW-1185">Reference proteome</keyword>
<dbReference type="RefSeq" id="WP_163968815.1">
    <property type="nucleotide sequence ID" value="NZ_JAAIVB010000085.1"/>
</dbReference>
<dbReference type="Pfam" id="PF21522">
    <property type="entry name" value="MreB-like_C"/>
    <property type="match status" value="1"/>
</dbReference>
<sequence>MTQKTVRANDVGYGNNKFTTSNLGKAADGSAQVGVFPSIVAKAKSTESVGDLFGLAQSNNIAVQANNANFIVGDTALNHTDGTSGRNLNPNFPISDPYLALVRGSLYRMAVSAIDLLVVGLPMNTYNVHKDALRERLIGGHTIPNPYKKDRPNAGNQFSVEVKAARVLPQPVGALIAYSMPRGLYGKVAKQTNLVLDVGYGTFDWFLAEGIVAQDARCGAYQGGVSALLMAVADHINPDLKAMTRILRDIDNALNGQDSTFYAAGKDHNISDFTSIVELKAQDQINAMLHSVKSMTDVRNVVLTGGGATIFKPIIEKMLPGLQLLVDENPIFSNVLGFQMYGEATISQSA</sequence>
<evidence type="ECO:0000259" key="1">
    <source>
        <dbReference type="Pfam" id="PF17989"/>
    </source>
</evidence>
<dbReference type="InterPro" id="IPR043129">
    <property type="entry name" value="ATPase_NBD"/>
</dbReference>
<dbReference type="EMBL" id="JAAIVB010000085">
    <property type="protein sequence ID" value="NEX64904.1"/>
    <property type="molecule type" value="Genomic_DNA"/>
</dbReference>
<reference evidence="3 4" key="1">
    <citation type="submission" date="2020-02" db="EMBL/GenBank/DDBJ databases">
        <authorList>
            <person name="Kim M.K."/>
        </authorList>
    </citation>
    <scope>NUCLEOTIDE SEQUENCE [LARGE SCALE GENOMIC DNA]</scope>
    <source>
        <strain evidence="3 4">17J57-3</strain>
    </source>
</reference>
<dbReference type="Pfam" id="PF17989">
    <property type="entry name" value="ALP_N"/>
    <property type="match status" value="1"/>
</dbReference>
<name>A0A6B3SW54_9BURK</name>
<accession>A0A6B3SW54</accession>
<feature type="domain" description="Actin homologue MreB-like C-terminal" evidence="2">
    <location>
        <begin position="195"/>
        <end position="314"/>
    </location>
</feature>
<evidence type="ECO:0000313" key="4">
    <source>
        <dbReference type="Proteomes" id="UP000482155"/>
    </source>
</evidence>
<dbReference type="AlphaFoldDB" id="A0A6B3SW54"/>
<dbReference type="Proteomes" id="UP000482155">
    <property type="component" value="Unassembled WGS sequence"/>
</dbReference>
<dbReference type="Gene3D" id="3.30.420.40">
    <property type="match status" value="2"/>
</dbReference>
<feature type="domain" description="Actin-like protein N-terminal" evidence="1">
    <location>
        <begin position="9"/>
        <end position="173"/>
    </location>
</feature>
<evidence type="ECO:0000259" key="2">
    <source>
        <dbReference type="Pfam" id="PF21522"/>
    </source>
</evidence>
<protein>
    <submittedName>
        <fullName evidence="3">PRTRC system protein D</fullName>
    </submittedName>
</protein>
<evidence type="ECO:0000313" key="3">
    <source>
        <dbReference type="EMBL" id="NEX64904.1"/>
    </source>
</evidence>
<organism evidence="3 4">
    <name type="scientific">Noviherbaspirillum galbum</name>
    <dbReference type="NCBI Taxonomy" id="2709383"/>
    <lineage>
        <taxon>Bacteria</taxon>
        <taxon>Pseudomonadati</taxon>
        <taxon>Pseudomonadota</taxon>
        <taxon>Betaproteobacteria</taxon>
        <taxon>Burkholderiales</taxon>
        <taxon>Oxalobacteraceae</taxon>
        <taxon>Noviherbaspirillum</taxon>
    </lineage>
</organism>
<proteinExistence type="predicted"/>
<gene>
    <name evidence="3" type="ORF">G3574_27815</name>
</gene>
<dbReference type="SUPFAM" id="SSF53067">
    <property type="entry name" value="Actin-like ATPase domain"/>
    <property type="match status" value="2"/>
</dbReference>
<dbReference type="InterPro" id="IPR040607">
    <property type="entry name" value="ALP_N"/>
</dbReference>
<comment type="caution">
    <text evidence="3">The sequence shown here is derived from an EMBL/GenBank/DDBJ whole genome shotgun (WGS) entry which is preliminary data.</text>
</comment>
<dbReference type="InterPro" id="IPR049067">
    <property type="entry name" value="MreB-like_C"/>
</dbReference>